<protein>
    <submittedName>
        <fullName evidence="5">Uncharacterized protein</fullName>
    </submittedName>
</protein>
<dbReference type="InterPro" id="IPR019775">
    <property type="entry name" value="WD40_repeat_CS"/>
</dbReference>
<feature type="repeat" description="WD" evidence="3">
    <location>
        <begin position="96"/>
        <end position="137"/>
    </location>
</feature>
<evidence type="ECO:0000313" key="6">
    <source>
        <dbReference type="Proteomes" id="UP001412239"/>
    </source>
</evidence>
<dbReference type="PROSITE" id="PS50294">
    <property type="entry name" value="WD_REPEATS_REGION"/>
    <property type="match status" value="2"/>
</dbReference>
<dbReference type="Proteomes" id="UP001412239">
    <property type="component" value="Unassembled WGS sequence"/>
</dbReference>
<feature type="repeat" description="WD" evidence="3">
    <location>
        <begin position="321"/>
        <end position="352"/>
    </location>
</feature>
<feature type="region of interest" description="Disordered" evidence="4">
    <location>
        <begin position="572"/>
        <end position="600"/>
    </location>
</feature>
<dbReference type="PROSITE" id="PS50082">
    <property type="entry name" value="WD_REPEATS_2"/>
    <property type="match status" value="3"/>
</dbReference>
<accession>A0A292PI88</accession>
<keyword evidence="2" id="KW-0677">Repeat</keyword>
<organism evidence="5 6">
    <name type="scientific">Tuber aestivum</name>
    <name type="common">summer truffle</name>
    <dbReference type="NCBI Taxonomy" id="59557"/>
    <lineage>
        <taxon>Eukaryota</taxon>
        <taxon>Fungi</taxon>
        <taxon>Dikarya</taxon>
        <taxon>Ascomycota</taxon>
        <taxon>Pezizomycotina</taxon>
        <taxon>Pezizomycetes</taxon>
        <taxon>Pezizales</taxon>
        <taxon>Tuberaceae</taxon>
        <taxon>Tuber</taxon>
    </lineage>
</organism>
<keyword evidence="1 3" id="KW-0853">WD repeat</keyword>
<sequence length="600" mass="64980">MSLKPIPGEEDCTGGDDEPKIEEPDLAPDDPMRAFLPKSFGKQTIERDVKVRVEQTRRAAPPPPPCRARPPQDSDSDDGDSSEEEEEYPLSHELTIPAHTKPISSITLDPPGTRFVTSSHDTTIKFFDFHAMSTTHLHPFKTLEPSEAHHIHSVAFSPLDNGQHLLVVPAAPQAKILTRDGDTVLEFVKGDPYLRDMHNTKGHVSELSGGCWSPIQRGVVVTAGTDSTVRIWDVQSRRGHRDIMVHKSRGKGGRSRICAVAWCGGVTGGSGSGSAGSAGGGVIGAMALDGALSIWSAGGPYSRPVMEVRDAHTKETWTRGLTFSSDGRLIATMGEDQCIKLWDTRKLKTPITTRASFPTPTPTPIIFSPTNNTTLLTGDTSNTLHILSSATLISEQTHSLSPPTSPEKTHPPSTASAAATTPSPLTSITWHANINQILTGSGHGCLHILYSPTISRKGATTLLSRAPRKRHIDDHNSDITTTDLTTISGDAVILPNALLAKKSVVADKRRPTMPAQTPWGKSQPDQAHIERSIGLSSMRDEDPREALLKYADVAEREPVFTAAWKETQPKTIYAEVEDEDEDEDGGKGKMRAGTNKRVKR</sequence>
<dbReference type="InterPro" id="IPR015943">
    <property type="entry name" value="WD40/YVTN_repeat-like_dom_sf"/>
</dbReference>
<feature type="compositionally biased region" description="Acidic residues" evidence="4">
    <location>
        <begin position="575"/>
        <end position="584"/>
    </location>
</feature>
<feature type="region of interest" description="Disordered" evidence="4">
    <location>
        <begin position="395"/>
        <end position="421"/>
    </location>
</feature>
<evidence type="ECO:0000256" key="4">
    <source>
        <dbReference type="SAM" id="MobiDB-lite"/>
    </source>
</evidence>
<proteinExistence type="predicted"/>
<dbReference type="InterPro" id="IPR036322">
    <property type="entry name" value="WD40_repeat_dom_sf"/>
</dbReference>
<feature type="compositionally biased region" description="Basic residues" evidence="4">
    <location>
        <begin position="588"/>
        <end position="600"/>
    </location>
</feature>
<feature type="region of interest" description="Disordered" evidence="4">
    <location>
        <begin position="1"/>
        <end position="97"/>
    </location>
</feature>
<gene>
    <name evidence="5" type="ORF">GSTUAT00008967001</name>
</gene>
<dbReference type="GO" id="GO:0035861">
    <property type="term" value="C:site of double-strand break"/>
    <property type="evidence" value="ECO:0007669"/>
    <property type="project" value="TreeGrafter"/>
</dbReference>
<feature type="compositionally biased region" description="Basic and acidic residues" evidence="4">
    <location>
        <begin position="44"/>
        <end position="57"/>
    </location>
</feature>
<dbReference type="EMBL" id="LN891275">
    <property type="protein sequence ID" value="CUS06956.1"/>
    <property type="molecule type" value="Genomic_DNA"/>
</dbReference>
<evidence type="ECO:0000256" key="2">
    <source>
        <dbReference type="ARBA" id="ARBA00022737"/>
    </source>
</evidence>
<keyword evidence="6" id="KW-1185">Reference proteome</keyword>
<dbReference type="PANTHER" id="PTHR16017:SF0">
    <property type="entry name" value="WD REPEAT-CONTAINING PROTEIN 70"/>
    <property type="match status" value="1"/>
</dbReference>
<dbReference type="InterPro" id="IPR051858">
    <property type="entry name" value="WD_repeat_GAD-1"/>
</dbReference>
<feature type="compositionally biased region" description="Low complexity" evidence="4">
    <location>
        <begin position="411"/>
        <end position="421"/>
    </location>
</feature>
<dbReference type="SUPFAM" id="SSF50978">
    <property type="entry name" value="WD40 repeat-like"/>
    <property type="match status" value="1"/>
</dbReference>
<feature type="repeat" description="WD" evidence="3">
    <location>
        <begin position="200"/>
        <end position="242"/>
    </location>
</feature>
<feature type="compositionally biased region" description="Acidic residues" evidence="4">
    <location>
        <begin position="74"/>
        <end position="88"/>
    </location>
</feature>
<dbReference type="Pfam" id="PF00400">
    <property type="entry name" value="WD40"/>
    <property type="match status" value="3"/>
</dbReference>
<evidence type="ECO:0000313" key="5">
    <source>
        <dbReference type="EMBL" id="CUS06956.1"/>
    </source>
</evidence>
<dbReference type="AlphaFoldDB" id="A0A292PI88"/>
<dbReference type="GO" id="GO:0005634">
    <property type="term" value="C:nucleus"/>
    <property type="evidence" value="ECO:0007669"/>
    <property type="project" value="TreeGrafter"/>
</dbReference>
<dbReference type="Gene3D" id="2.130.10.10">
    <property type="entry name" value="YVTN repeat-like/Quinoprotein amine dehydrogenase"/>
    <property type="match status" value="2"/>
</dbReference>
<dbReference type="InterPro" id="IPR001680">
    <property type="entry name" value="WD40_rpt"/>
</dbReference>
<evidence type="ECO:0000256" key="1">
    <source>
        <dbReference type="ARBA" id="ARBA00022574"/>
    </source>
</evidence>
<dbReference type="PROSITE" id="PS00678">
    <property type="entry name" value="WD_REPEATS_1"/>
    <property type="match status" value="2"/>
</dbReference>
<name>A0A292PI88_9PEZI</name>
<dbReference type="PANTHER" id="PTHR16017">
    <property type="entry name" value="GASTRULATION DEFECTIVE PROTEIN 1-RELATED"/>
    <property type="match status" value="1"/>
</dbReference>
<dbReference type="SMART" id="SM00320">
    <property type="entry name" value="WD40"/>
    <property type="match status" value="4"/>
</dbReference>
<evidence type="ECO:0000256" key="3">
    <source>
        <dbReference type="PROSITE-ProRule" id="PRU00221"/>
    </source>
</evidence>
<reference evidence="5" key="1">
    <citation type="submission" date="2015-10" db="EMBL/GenBank/DDBJ databases">
        <authorList>
            <person name="Regsiter A."/>
            <person name="william w."/>
        </authorList>
    </citation>
    <scope>NUCLEOTIDE SEQUENCE</scope>
    <source>
        <strain evidence="5">Montdore</strain>
    </source>
</reference>